<dbReference type="EMBL" id="JADGJD010000634">
    <property type="protein sequence ID" value="KAJ3049511.1"/>
    <property type="molecule type" value="Genomic_DNA"/>
</dbReference>
<sequence length="211" mass="23841">MRLAASIADQLDARIRELEAQVASLQSENATLKEDLTRLRELYQTATSESSVTNISTFDNRRAILLRSQNVQLQREVMAQRNAILQKEHVAVDVEVEVGKVRELVKGILNEDTTKYSPRHIDSLKQTLQITSTVNKMLHKHPRDNIMSSEEERTAAVELLSEFVCPKRRKETVPVSVADVCSGRVEHLNLRHVGRLEGLLRGLEVVEGVLQ</sequence>
<evidence type="ECO:0000313" key="3">
    <source>
        <dbReference type="Proteomes" id="UP001212841"/>
    </source>
</evidence>
<reference evidence="2" key="1">
    <citation type="submission" date="2020-05" db="EMBL/GenBank/DDBJ databases">
        <title>Phylogenomic resolution of chytrid fungi.</title>
        <authorList>
            <person name="Stajich J.E."/>
            <person name="Amses K."/>
            <person name="Simmons R."/>
            <person name="Seto K."/>
            <person name="Myers J."/>
            <person name="Bonds A."/>
            <person name="Quandt C.A."/>
            <person name="Barry K."/>
            <person name="Liu P."/>
            <person name="Grigoriev I."/>
            <person name="Longcore J.E."/>
            <person name="James T.Y."/>
        </authorList>
    </citation>
    <scope>NUCLEOTIDE SEQUENCE</scope>
    <source>
        <strain evidence="2">JEL0318</strain>
    </source>
</reference>
<evidence type="ECO:0000313" key="2">
    <source>
        <dbReference type="EMBL" id="KAJ3049511.1"/>
    </source>
</evidence>
<name>A0AAD5SH03_9FUNG</name>
<dbReference type="Proteomes" id="UP001212841">
    <property type="component" value="Unassembled WGS sequence"/>
</dbReference>
<keyword evidence="1" id="KW-0175">Coiled coil</keyword>
<organism evidence="2 3">
    <name type="scientific">Rhizophlyctis rosea</name>
    <dbReference type="NCBI Taxonomy" id="64517"/>
    <lineage>
        <taxon>Eukaryota</taxon>
        <taxon>Fungi</taxon>
        <taxon>Fungi incertae sedis</taxon>
        <taxon>Chytridiomycota</taxon>
        <taxon>Chytridiomycota incertae sedis</taxon>
        <taxon>Chytridiomycetes</taxon>
        <taxon>Rhizophlyctidales</taxon>
        <taxon>Rhizophlyctidaceae</taxon>
        <taxon>Rhizophlyctis</taxon>
    </lineage>
</organism>
<keyword evidence="3" id="KW-1185">Reference proteome</keyword>
<proteinExistence type="predicted"/>
<gene>
    <name evidence="2" type="ORF">HK097_009510</name>
</gene>
<dbReference type="Gene3D" id="1.20.5.170">
    <property type="match status" value="1"/>
</dbReference>
<accession>A0AAD5SH03</accession>
<comment type="caution">
    <text evidence="2">The sequence shown here is derived from an EMBL/GenBank/DDBJ whole genome shotgun (WGS) entry which is preliminary data.</text>
</comment>
<protein>
    <submittedName>
        <fullName evidence="2">Uncharacterized protein</fullName>
    </submittedName>
</protein>
<dbReference type="AlphaFoldDB" id="A0AAD5SH03"/>
<feature type="coiled-coil region" evidence="1">
    <location>
        <begin position="1"/>
        <end position="49"/>
    </location>
</feature>
<evidence type="ECO:0000256" key="1">
    <source>
        <dbReference type="SAM" id="Coils"/>
    </source>
</evidence>